<dbReference type="InParanoid" id="A0A7N4NP65"/>
<dbReference type="Ensembl" id="ENSSHAT00000048789.1">
    <property type="protein sequence ID" value="ENSSHAP00000025972.1"/>
    <property type="gene ID" value="ENSSHAG00000027604.1"/>
</dbReference>
<evidence type="ECO:0000256" key="11">
    <source>
        <dbReference type="ARBA" id="ARBA00023054"/>
    </source>
</evidence>
<dbReference type="CDD" id="cd00032">
    <property type="entry name" value="CASc"/>
    <property type="match status" value="1"/>
</dbReference>
<dbReference type="InterPro" id="IPR015917">
    <property type="entry name" value="Pept_C14A"/>
</dbReference>
<evidence type="ECO:0000256" key="1">
    <source>
        <dbReference type="ARBA" id="ARBA00004123"/>
    </source>
</evidence>
<dbReference type="PANTHER" id="PTHR32222">
    <property type="entry name" value="CENTROMERE PROTEIN U"/>
    <property type="match status" value="1"/>
</dbReference>
<dbReference type="InterPro" id="IPR011600">
    <property type="entry name" value="Pept_C14_caspase"/>
</dbReference>
<feature type="compositionally biased region" description="Polar residues" evidence="17">
    <location>
        <begin position="217"/>
        <end position="229"/>
    </location>
</feature>
<dbReference type="GO" id="GO:0005634">
    <property type="term" value="C:nucleus"/>
    <property type="evidence" value="ECO:0007669"/>
    <property type="project" value="UniProtKB-SubCell"/>
</dbReference>
<keyword evidence="10" id="KW-0788">Thiol protease</keyword>
<evidence type="ECO:0000256" key="14">
    <source>
        <dbReference type="ARBA" id="ARBA00023328"/>
    </source>
</evidence>
<dbReference type="AlphaFoldDB" id="A0A7N4NP65"/>
<dbReference type="PROSITE" id="PS01122">
    <property type="entry name" value="CASPASE_CYS"/>
    <property type="match status" value="1"/>
</dbReference>
<evidence type="ECO:0000256" key="13">
    <source>
        <dbReference type="ARBA" id="ARBA00023242"/>
    </source>
</evidence>
<organism evidence="20 21">
    <name type="scientific">Sarcophilus harrisii</name>
    <name type="common">Tasmanian devil</name>
    <name type="synonym">Sarcophilus laniarius</name>
    <dbReference type="NCBI Taxonomy" id="9305"/>
    <lineage>
        <taxon>Eukaryota</taxon>
        <taxon>Metazoa</taxon>
        <taxon>Chordata</taxon>
        <taxon>Craniata</taxon>
        <taxon>Vertebrata</taxon>
        <taxon>Euteleostomi</taxon>
        <taxon>Mammalia</taxon>
        <taxon>Metatheria</taxon>
        <taxon>Dasyuromorphia</taxon>
        <taxon>Dasyuridae</taxon>
        <taxon>Sarcophilus</taxon>
    </lineage>
</organism>
<evidence type="ECO:0000256" key="3">
    <source>
        <dbReference type="ARBA" id="ARBA00010134"/>
    </source>
</evidence>
<keyword evidence="21" id="KW-1185">Reference proteome</keyword>
<dbReference type="Pfam" id="PF13097">
    <property type="entry name" value="CENP-U"/>
    <property type="match status" value="1"/>
</dbReference>
<keyword evidence="6" id="KW-0158">Chromosome</keyword>
<evidence type="ECO:0000256" key="16">
    <source>
        <dbReference type="RuleBase" id="RU003971"/>
    </source>
</evidence>
<evidence type="ECO:0000256" key="7">
    <source>
        <dbReference type="ARBA" id="ARBA00022670"/>
    </source>
</evidence>
<dbReference type="GO" id="GO:0006508">
    <property type="term" value="P:proteolysis"/>
    <property type="evidence" value="ECO:0007669"/>
    <property type="project" value="UniProtKB-KW"/>
</dbReference>
<dbReference type="FunFam" id="3.40.50.1460:FF:000001">
    <property type="entry name" value="Caspase-3 preproprotein"/>
    <property type="match status" value="1"/>
</dbReference>
<dbReference type="GO" id="GO:0004197">
    <property type="term" value="F:cysteine-type endopeptidase activity"/>
    <property type="evidence" value="ECO:0007669"/>
    <property type="project" value="InterPro"/>
</dbReference>
<dbReference type="PROSITE" id="PS50207">
    <property type="entry name" value="CASPASE_P10"/>
    <property type="match status" value="1"/>
</dbReference>
<dbReference type="PROSITE" id="PS01121">
    <property type="entry name" value="CASPASE_HIS"/>
    <property type="match status" value="1"/>
</dbReference>
<evidence type="ECO:0000256" key="2">
    <source>
        <dbReference type="ARBA" id="ARBA00004584"/>
    </source>
</evidence>
<evidence type="ECO:0000256" key="4">
    <source>
        <dbReference type="ARBA" id="ARBA00010440"/>
    </source>
</evidence>
<keyword evidence="9" id="KW-0378">Hydrolase</keyword>
<evidence type="ECO:0000256" key="9">
    <source>
        <dbReference type="ARBA" id="ARBA00022801"/>
    </source>
</evidence>
<dbReference type="Gene3D" id="3.40.50.1460">
    <property type="match status" value="1"/>
</dbReference>
<dbReference type="FunCoup" id="A0A7N4NP65">
    <property type="interactions" value="1937"/>
</dbReference>
<evidence type="ECO:0000259" key="18">
    <source>
        <dbReference type="PROSITE" id="PS50207"/>
    </source>
</evidence>
<comment type="subcellular location">
    <subcellularLocation>
        <location evidence="2">Chromosome</location>
        <location evidence="2">Centromere</location>
    </subcellularLocation>
    <subcellularLocation>
        <location evidence="1">Nucleus</location>
    </subcellularLocation>
</comment>
<dbReference type="GeneTree" id="ENSGT00940000153232"/>
<dbReference type="InterPro" id="IPR033139">
    <property type="entry name" value="Caspase_cys_AS"/>
</dbReference>
<keyword evidence="12" id="KW-0865">Zymogen</keyword>
<sequence length="655" mass="74397">MDRRRGARTGRGASPKKELKKTGRHSQRKEPKKKPSHLSCKLPFPEDLDISIIGKVKETEQDEELGDSFVAPLHSTALYSEAEEIFRPSESLIPSVVSTPPGKKARTSTEVIENQSEEEEGSLIGRRTKKALRKSRPLLDDDTESESISDRVTHLVKGMRKQKTTASSPVCSTNLPEKCAESVFSNELFVAEKASLVTKNEAKTLRRGISLEKEKSQSQPLNPDSQYISSLEKKKKSTRDKAKSHIVLSAFEDTLVQYKQQVESIICQRAIDSFYSVFKEQFIKILSEVQNLKNLKRKNAKVITNINKKRKCLFEAQDQLIRTEPQLKYLQIKYEELKERKSSFTEATWFFSNLKQLHDDYAALNRQAPSGREELVDRSTMENTEITIDSKSSKSSGLKIFHGSKSVESGLSSDSYKMDYPEMGLCVIINNKNFHPNTGMSFRSGTDVDAAHLRDTFKSLKYEVRNKNDLTCKEIIELLYNVSKEDHSQRSSFVCVILSHGEEGIIFGTDGSVELKRLTYFFKGDKCKSLTGKPKLFIIQACRGTELDCGIETDSATDDVTCQKIPVEADFLYAYSTAPGYYSWRNSKDGSWFIQSLCAVLKQYAYKLEIMQILTRVNRKVATEFESYSLDATFHAKKQVPCIMSMLTKELYFFP</sequence>
<dbReference type="InterPro" id="IPR002138">
    <property type="entry name" value="Pept_C14_p10"/>
</dbReference>
<reference evidence="20 21" key="1">
    <citation type="journal article" date="2011" name="Proc. Natl. Acad. Sci. U.S.A.">
        <title>Genetic diversity and population structure of the endangered marsupial Sarcophilus harrisii (Tasmanian devil).</title>
        <authorList>
            <person name="Miller W."/>
            <person name="Hayes V.M."/>
            <person name="Ratan A."/>
            <person name="Petersen D.C."/>
            <person name="Wittekindt N.E."/>
            <person name="Miller J."/>
            <person name="Walenz B."/>
            <person name="Knight J."/>
            <person name="Qi J."/>
            <person name="Zhao F."/>
            <person name="Wang Q."/>
            <person name="Bedoya-Reina O.C."/>
            <person name="Katiyar N."/>
            <person name="Tomsho L.P."/>
            <person name="Kasson L.M."/>
            <person name="Hardie R.A."/>
            <person name="Woodbridge P."/>
            <person name="Tindall E.A."/>
            <person name="Bertelsen M.F."/>
            <person name="Dixon D."/>
            <person name="Pyecroft S."/>
            <person name="Helgen K.M."/>
            <person name="Lesk A.M."/>
            <person name="Pringle T.H."/>
            <person name="Patterson N."/>
            <person name="Zhang Y."/>
            <person name="Kreiss A."/>
            <person name="Woods G.M."/>
            <person name="Jones M.E."/>
            <person name="Schuster S.C."/>
        </authorList>
    </citation>
    <scope>NUCLEOTIDE SEQUENCE [LARGE SCALE GENOMIC DNA]</scope>
</reference>
<dbReference type="PRINTS" id="PR00376">
    <property type="entry name" value="IL1BCENZYME"/>
</dbReference>
<name>A0A7N4NP65_SARHA</name>
<evidence type="ECO:0000313" key="21">
    <source>
        <dbReference type="Proteomes" id="UP000007648"/>
    </source>
</evidence>
<evidence type="ECO:0000256" key="10">
    <source>
        <dbReference type="ARBA" id="ARBA00022807"/>
    </source>
</evidence>
<reference evidence="20" key="3">
    <citation type="submission" date="2025-09" db="UniProtKB">
        <authorList>
            <consortium name="Ensembl"/>
        </authorList>
    </citation>
    <scope>IDENTIFICATION</scope>
</reference>
<feature type="domain" description="Caspase family p20" evidence="19">
    <location>
        <begin position="422"/>
        <end position="546"/>
    </location>
</feature>
<dbReference type="InterPro" id="IPR016129">
    <property type="entry name" value="Caspase_his_AS"/>
</dbReference>
<evidence type="ECO:0000256" key="8">
    <source>
        <dbReference type="ARBA" id="ARBA00022703"/>
    </source>
</evidence>
<dbReference type="Pfam" id="PF00656">
    <property type="entry name" value="Peptidase_C14"/>
    <property type="match status" value="1"/>
</dbReference>
<keyword evidence="8" id="KW-0053">Apoptosis</keyword>
<dbReference type="InterPro" id="IPR025214">
    <property type="entry name" value="CENP-U"/>
</dbReference>
<evidence type="ECO:0000256" key="12">
    <source>
        <dbReference type="ARBA" id="ARBA00023145"/>
    </source>
</evidence>
<feature type="compositionally biased region" description="Basic residues" evidence="17">
    <location>
        <begin position="22"/>
        <end position="36"/>
    </location>
</feature>
<accession>A0A7N4NP65</accession>
<evidence type="ECO:0000256" key="6">
    <source>
        <dbReference type="ARBA" id="ARBA00022454"/>
    </source>
</evidence>
<protein>
    <recommendedName>
        <fullName evidence="5">Centromere protein U</fullName>
    </recommendedName>
    <alternativeName>
        <fullName evidence="15">MLF1-interacting protein</fullName>
    </alternativeName>
</protein>
<feature type="region of interest" description="Disordered" evidence="17">
    <location>
        <begin position="1"/>
        <end position="43"/>
    </location>
</feature>
<reference evidence="20" key="2">
    <citation type="submission" date="2025-08" db="UniProtKB">
        <authorList>
            <consortium name="Ensembl"/>
        </authorList>
    </citation>
    <scope>IDENTIFICATION</scope>
</reference>
<dbReference type="SUPFAM" id="SSF52129">
    <property type="entry name" value="Caspase-like"/>
    <property type="match status" value="1"/>
</dbReference>
<dbReference type="GO" id="GO:0006915">
    <property type="term" value="P:apoptotic process"/>
    <property type="evidence" value="ECO:0007669"/>
    <property type="project" value="UniProtKB-KW"/>
</dbReference>
<comment type="similarity">
    <text evidence="4">Belongs to the CENP-U/AME1 family.</text>
</comment>
<dbReference type="SMART" id="SM00115">
    <property type="entry name" value="CASc"/>
    <property type="match status" value="1"/>
</dbReference>
<keyword evidence="13" id="KW-0539">Nucleus</keyword>
<dbReference type="InterPro" id="IPR001309">
    <property type="entry name" value="Pept_C14_p20"/>
</dbReference>
<keyword evidence="7" id="KW-0645">Protease</keyword>
<feature type="domain" description="Caspase family p10" evidence="18">
    <location>
        <begin position="561"/>
        <end position="655"/>
    </location>
</feature>
<gene>
    <name evidence="20" type="primary">CENPU</name>
</gene>
<keyword evidence="14" id="KW-0137">Centromere</keyword>
<evidence type="ECO:0000256" key="15">
    <source>
        <dbReference type="ARBA" id="ARBA00031456"/>
    </source>
</evidence>
<proteinExistence type="inferred from homology"/>
<dbReference type="InterPro" id="IPR029030">
    <property type="entry name" value="Caspase-like_dom_sf"/>
</dbReference>
<dbReference type="Proteomes" id="UP000007648">
    <property type="component" value="Unassembled WGS sequence"/>
</dbReference>
<keyword evidence="11" id="KW-0175">Coiled coil</keyword>
<feature type="region of interest" description="Disordered" evidence="17">
    <location>
        <begin position="208"/>
        <end position="236"/>
    </location>
</feature>
<evidence type="ECO:0000256" key="5">
    <source>
        <dbReference type="ARBA" id="ARBA00016402"/>
    </source>
</evidence>
<evidence type="ECO:0000256" key="17">
    <source>
        <dbReference type="SAM" id="MobiDB-lite"/>
    </source>
</evidence>
<dbReference type="PANTHER" id="PTHR32222:SF1">
    <property type="entry name" value="CENTROMERE PROTEIN U"/>
    <property type="match status" value="1"/>
</dbReference>
<comment type="similarity">
    <text evidence="3 16">Belongs to the peptidase C14A family.</text>
</comment>
<dbReference type="GO" id="GO:0000775">
    <property type="term" value="C:chromosome, centromeric region"/>
    <property type="evidence" value="ECO:0007669"/>
    <property type="project" value="UniProtKB-SubCell"/>
</dbReference>
<evidence type="ECO:0000313" key="20">
    <source>
        <dbReference type="Ensembl" id="ENSSHAP00000025972.1"/>
    </source>
</evidence>
<dbReference type="PROSITE" id="PS50208">
    <property type="entry name" value="CASPASE_P20"/>
    <property type="match status" value="1"/>
</dbReference>
<evidence type="ECO:0000259" key="19">
    <source>
        <dbReference type="PROSITE" id="PS50208"/>
    </source>
</evidence>